<dbReference type="Pfam" id="PF13855">
    <property type="entry name" value="LRR_8"/>
    <property type="match status" value="2"/>
</dbReference>
<accession>Q86S81</accession>
<keyword evidence="2 4" id="KW-0732">Signal</keyword>
<evidence type="ECO:0000256" key="4">
    <source>
        <dbReference type="SAM" id="SignalP"/>
    </source>
</evidence>
<dbReference type="Proteomes" id="UP000001940">
    <property type="component" value="Chromosome I"/>
</dbReference>
<evidence type="ECO:0000256" key="2">
    <source>
        <dbReference type="ARBA" id="ARBA00022729"/>
    </source>
</evidence>
<dbReference type="PeptideAtlas" id="Q86S81"/>
<evidence type="ECO:0000313" key="8">
    <source>
        <dbReference type="WormBase" id="T22E7.1b"/>
    </source>
</evidence>
<evidence type="ECO:0000256" key="3">
    <source>
        <dbReference type="ARBA" id="ARBA00022737"/>
    </source>
</evidence>
<evidence type="ECO:0000256" key="1">
    <source>
        <dbReference type="ARBA" id="ARBA00022614"/>
    </source>
</evidence>
<keyword evidence="1" id="KW-0433">Leucine-rich repeat</keyword>
<name>Q86S81_CAEEL</name>
<feature type="chain" id="PRO_5004302606" evidence="4">
    <location>
        <begin position="19"/>
        <end position="310"/>
    </location>
</feature>
<keyword evidence="9" id="KW-1267">Proteomics identification</keyword>
<evidence type="ECO:0000313" key="7">
    <source>
        <dbReference type="Proteomes" id="UP000001940"/>
    </source>
</evidence>
<dbReference type="InterPro" id="IPR032675">
    <property type="entry name" value="LRR_dom_sf"/>
</dbReference>
<dbReference type="ExpressionAtlas" id="Q86S81">
    <property type="expression patterns" value="baseline and differential"/>
</dbReference>
<dbReference type="PANTHER" id="PTHR24369:SF210">
    <property type="entry name" value="CHAOPTIN-RELATED"/>
    <property type="match status" value="1"/>
</dbReference>
<feature type="signal peptide" evidence="4">
    <location>
        <begin position="1"/>
        <end position="18"/>
    </location>
</feature>
<dbReference type="RefSeq" id="NP_740857.2">
    <property type="nucleotide sequence ID" value="NM_170869.5"/>
</dbReference>
<dbReference type="WormBase" id="T22E7.1b">
    <property type="protein sequence ID" value="CE33189"/>
    <property type="gene ID" value="WBGene00020693"/>
    <property type="gene designation" value="lron-8"/>
</dbReference>
<keyword evidence="7" id="KW-1185">Reference proteome</keyword>
<dbReference type="SMART" id="SM00369">
    <property type="entry name" value="LRR_TYP"/>
    <property type="match status" value="4"/>
</dbReference>
<dbReference type="PANTHER" id="PTHR24369">
    <property type="entry name" value="ANTIGEN BSP, PUTATIVE-RELATED"/>
    <property type="match status" value="1"/>
</dbReference>
<dbReference type="FunFam" id="3.80.10.10:FF:001444">
    <property type="entry name" value="ELRR (Extracellular Leucine-Rich Repeat) ONly"/>
    <property type="match status" value="1"/>
</dbReference>
<dbReference type="EMBL" id="BX284601">
    <property type="protein sequence ID" value="CCD61915.1"/>
    <property type="molecule type" value="Genomic_DNA"/>
</dbReference>
<organism evidence="6 7">
    <name type="scientific">Caenorhabditis elegans</name>
    <dbReference type="NCBI Taxonomy" id="6239"/>
    <lineage>
        <taxon>Eukaryota</taxon>
        <taxon>Metazoa</taxon>
        <taxon>Ecdysozoa</taxon>
        <taxon>Nematoda</taxon>
        <taxon>Chromadorea</taxon>
        <taxon>Rhabditida</taxon>
        <taxon>Rhabditina</taxon>
        <taxon>Rhabditomorpha</taxon>
        <taxon>Rhabditoidea</taxon>
        <taxon>Rhabditidae</taxon>
        <taxon>Peloderinae</taxon>
        <taxon>Caenorhabditis</taxon>
    </lineage>
</organism>
<dbReference type="SMR" id="Q86S81"/>
<dbReference type="InterPro" id="IPR050541">
    <property type="entry name" value="LRR_TM_domain-containing"/>
</dbReference>
<evidence type="ECO:0000313" key="6">
    <source>
        <dbReference type="EMBL" id="CCD61915.1"/>
    </source>
</evidence>
<dbReference type="CTD" id="181983"/>
<proteinExistence type="evidence at protein level"/>
<feature type="domain" description="LRRCT" evidence="5">
    <location>
        <begin position="235"/>
        <end position="282"/>
    </location>
</feature>
<dbReference type="GeneID" id="181983"/>
<dbReference type="OrthoDB" id="694479at2759"/>
<evidence type="ECO:0007829" key="9">
    <source>
        <dbReference type="PeptideAtlas" id="Q86S81"/>
    </source>
</evidence>
<dbReference type="InterPro" id="IPR003591">
    <property type="entry name" value="Leu-rich_rpt_typical-subtyp"/>
</dbReference>
<reference evidence="6 7" key="1">
    <citation type="journal article" date="1998" name="Science">
        <title>Genome sequence of the nematode C. elegans: a platform for investigating biology.</title>
        <authorList>
            <consortium name="The C. elegans sequencing consortium"/>
            <person name="Sulson J.E."/>
            <person name="Waterston R."/>
        </authorList>
    </citation>
    <scope>NUCLEOTIDE SEQUENCE [LARGE SCALE GENOMIC DNA]</scope>
    <source>
        <strain evidence="6 7">Bristol N2</strain>
    </source>
</reference>
<dbReference type="InterPro" id="IPR000483">
    <property type="entry name" value="Cys-rich_flank_reg_C"/>
</dbReference>
<dbReference type="InterPro" id="IPR001611">
    <property type="entry name" value="Leu-rich_rpt"/>
</dbReference>
<dbReference type="Bgee" id="WBGene00020693">
    <property type="expression patterns" value="Expressed in pharyngeal muscle cell (C elegans) and 3 other cell types or tissues"/>
</dbReference>
<dbReference type="AlphaFoldDB" id="Q86S81"/>
<dbReference type="SMART" id="SM00082">
    <property type="entry name" value="LRRCT"/>
    <property type="match status" value="1"/>
</dbReference>
<dbReference type="AGR" id="WB:WBGene00020693"/>
<gene>
    <name evidence="6 8" type="primary">lron-8</name>
    <name evidence="6" type="ORF">CELE_T22E7.1</name>
    <name evidence="8" type="ORF">T22E7.1</name>
</gene>
<evidence type="ECO:0000259" key="5">
    <source>
        <dbReference type="SMART" id="SM00082"/>
    </source>
</evidence>
<dbReference type="UCSC" id="T22E7.1a">
    <property type="organism name" value="c. elegans"/>
</dbReference>
<protein>
    <submittedName>
        <fullName evidence="6">LRRCT domain-containing protein</fullName>
    </submittedName>
</protein>
<keyword evidence="3" id="KW-0677">Repeat</keyword>
<dbReference type="Gene3D" id="3.80.10.10">
    <property type="entry name" value="Ribonuclease Inhibitor"/>
    <property type="match status" value="2"/>
</dbReference>
<dbReference type="SUPFAM" id="SSF52058">
    <property type="entry name" value="L domain-like"/>
    <property type="match status" value="1"/>
</dbReference>
<sequence>MIEKVLVVVIIGVVGAYAQGSCRTDQHEMTCRGKNSLHDLKKDQDYLEVDTLNVHQAKLDLTDDLVPDGINLSHLTLLNATDNQITRIGRRGFDKIRNMQFLYLSINQISHSQPDPFQALEKLKRLEMNDALDGNMEEKSDMLRNFFHSKNSFVHLAQIELNKNKIEGIYPKTFCGIQGLQRLELSNNRIPSFDFARTCLKELKALMLAGNLIQKIPADIWDFLPSLSSLDISNNPIDCDCATIRLLSGDDVVFLNQADTKCASPPELEGKRIFELSRDYCKTTRNPRGKASFFQFLVLFVIAVGSEFLF</sequence>